<keyword evidence="3" id="KW-1185">Reference proteome</keyword>
<reference evidence="2 3" key="1">
    <citation type="submission" date="2017-05" db="EMBL/GenBank/DDBJ databases">
        <authorList>
            <person name="Varghese N."/>
            <person name="Submissions S."/>
        </authorList>
    </citation>
    <scope>NUCLEOTIDE SEQUENCE [LARGE SCALE GENOMIC DNA]</scope>
    <source>
        <strain evidence="2 3">DSM 45474</strain>
    </source>
</reference>
<proteinExistence type="predicted"/>
<organism evidence="2 3">
    <name type="scientific">Melghirimyces algeriensis</name>
    <dbReference type="NCBI Taxonomy" id="910412"/>
    <lineage>
        <taxon>Bacteria</taxon>
        <taxon>Bacillati</taxon>
        <taxon>Bacillota</taxon>
        <taxon>Bacilli</taxon>
        <taxon>Bacillales</taxon>
        <taxon>Thermoactinomycetaceae</taxon>
        <taxon>Melghirimyces</taxon>
    </lineage>
</organism>
<keyword evidence="1" id="KW-1133">Transmembrane helix</keyword>
<gene>
    <name evidence="2" type="ORF">SAMN06264849_101294</name>
</gene>
<feature type="transmembrane region" description="Helical" evidence="1">
    <location>
        <begin position="21"/>
        <end position="43"/>
    </location>
</feature>
<evidence type="ECO:0000256" key="1">
    <source>
        <dbReference type="SAM" id="Phobius"/>
    </source>
</evidence>
<evidence type="ECO:0000313" key="2">
    <source>
        <dbReference type="EMBL" id="SMO37292.1"/>
    </source>
</evidence>
<dbReference type="AlphaFoldDB" id="A0A521AR54"/>
<keyword evidence="1" id="KW-0812">Transmembrane</keyword>
<keyword evidence="1" id="KW-0472">Membrane</keyword>
<protein>
    <submittedName>
        <fullName evidence="2">Uncharacterized protein</fullName>
    </submittedName>
</protein>
<sequence>MDKGGFVLTVVKSTVRSVYRGLLILIALSFMLLSTVLLLAFLANPQLMWESVQQAFGMVK</sequence>
<dbReference type="EMBL" id="FXTI01000001">
    <property type="protein sequence ID" value="SMO37292.1"/>
    <property type="molecule type" value="Genomic_DNA"/>
</dbReference>
<dbReference type="Proteomes" id="UP000315636">
    <property type="component" value="Unassembled WGS sequence"/>
</dbReference>
<name>A0A521AR54_9BACL</name>
<accession>A0A521AR54</accession>
<evidence type="ECO:0000313" key="3">
    <source>
        <dbReference type="Proteomes" id="UP000315636"/>
    </source>
</evidence>